<protein>
    <submittedName>
        <fullName evidence="2">Uncharacterized protein</fullName>
    </submittedName>
</protein>
<reference evidence="2" key="1">
    <citation type="submission" date="2014-12" db="EMBL/GenBank/DDBJ databases">
        <title>Genome Sequence of Valsa Canker Pathogens Uncovers a Specific Adaption of Colonization on Woody Bark.</title>
        <authorList>
            <person name="Yin Z."/>
            <person name="Liu H."/>
            <person name="Gao X."/>
            <person name="Li Z."/>
            <person name="Song N."/>
            <person name="Ke X."/>
            <person name="Dai Q."/>
            <person name="Wu Y."/>
            <person name="Sun Y."/>
            <person name="Xu J.-R."/>
            <person name="Kang Z.K."/>
            <person name="Wang L."/>
            <person name="Huang L."/>
        </authorList>
    </citation>
    <scope>NUCLEOTIDE SEQUENCE [LARGE SCALE GENOMIC DNA]</scope>
    <source>
        <strain evidence="2">03-8</strain>
    </source>
</reference>
<name>A0A194VNH5_CYTMA</name>
<evidence type="ECO:0000256" key="1">
    <source>
        <dbReference type="SAM" id="MobiDB-lite"/>
    </source>
</evidence>
<keyword evidence="3" id="KW-1185">Reference proteome</keyword>
<feature type="region of interest" description="Disordered" evidence="1">
    <location>
        <begin position="1096"/>
        <end position="1128"/>
    </location>
</feature>
<dbReference type="GO" id="GO:0006914">
    <property type="term" value="P:autophagy"/>
    <property type="evidence" value="ECO:0007669"/>
    <property type="project" value="InterPro"/>
</dbReference>
<dbReference type="Proteomes" id="UP000078559">
    <property type="component" value="Chromosome 1"/>
</dbReference>
<dbReference type="InterPro" id="IPR045142">
    <property type="entry name" value="BCAS3-like"/>
</dbReference>
<accession>A0A194VNH5</accession>
<dbReference type="GO" id="GO:0005737">
    <property type="term" value="C:cytoplasm"/>
    <property type="evidence" value="ECO:0007669"/>
    <property type="project" value="TreeGrafter"/>
</dbReference>
<feature type="region of interest" description="Disordered" evidence="1">
    <location>
        <begin position="53"/>
        <end position="176"/>
    </location>
</feature>
<gene>
    <name evidence="2" type="ORF">VM1G_00740</name>
</gene>
<dbReference type="OrthoDB" id="3938623at2759"/>
<sequence>MKGAKKDKKNGKDGGGVVAAVTKHAAGKFTCVLSPGRDAIPIHSPSLPCHGHADEFVYNGSPNKEPTSDSSSPSVQSPDLKPASIPSNGTTAPSPLLDAVSSTSYATNTSRSTNEWMKGVPGLGSSPGNLISLMGESPPTQPSSYEDNRGIPYAWPSPRPYYNGQPPSTSPPVQSRRPLSFQMDQHYAPSEVYAPSAASFRRSSMHSQTAYARGVNNPPLPHQPQAHFYGAPEIDLEFGQEAGMKAGERGYAFAFDTIPRPLGTSARGKDTVVLTGYEGGLEIHSVKNNGVDAIASLTGLRGGVYCAKLLPWTLTGRTSDPSPLVAVVVHGPVLPDHAAGTKPDGNYNSGQERSGAASPAGTDMGLKDAAGMRTASVDFYQTTVDVYSLKDSRRIAVLLEGPKIPLKVPITSPIFQAPSPTGAFRILADSGSIVVASGQTGESWIYRQASIPQEPGVHFRCLGKLWTTIQQPLADPSQDNDRTKPVQRQAARAPIIAMNGRWIAYCPAAPSSQVSLRAAVPVPVQGKAPGLTSLTPPQLPSVVSDVDLPGGDSIMNKFMRETTQEVIQGAKWIGERGLQAFNSYWNNRTQMATQQARSPPGAQPWNPPYARAEPPQFPPTHGAVAPAVTKEPGLVSIVDVDASLNSTSIHPATTFATSGCSFLSFAPNGLTLFTASPKGDVQTVWDLMRIQYTKSSPLQTAALPTASNGPRVRQIAQYSRMTVARIVDVSWMKPRGECIAMVTERGTVHLLELPESALVWPPPRRRIRPQESTANVTEGGTSAVSIATGALNSAWDAARPLIDRSRRSSANAPQTTGSRFVEHANYGGKMIAAGISHSLGKTGSAINQFRHSGDNRISLPPSSNAPGPSCVILVANRKDHSLFVLGDGLVRTFPQRPRKVRNPDGRLSATRFRRYKDFKLPRLPDDLISPCIKRLIDPDEYLDLMDKDDGVNNTMVLNARPKLSRRDVGAESSIPQAEIESSAPYQPFHTDRRVTLYENIAEEAAVTPASQMPTVSVLLADTHLDDKPARPSPRRKPKAAVAKEPTSTAGGAWAFGQPIAANRLTTTHWHSSEEEAFAMSTDDVRALPQSAMERSVLHQHRQDEEDQIVVTTRRRRGGGRHGDLDDDDGFFEDDCEVLDFADQRV</sequence>
<evidence type="ECO:0000313" key="2">
    <source>
        <dbReference type="EMBL" id="KUI65385.1"/>
    </source>
</evidence>
<evidence type="ECO:0000313" key="3">
    <source>
        <dbReference type="Proteomes" id="UP000078559"/>
    </source>
</evidence>
<proteinExistence type="predicted"/>
<feature type="region of interest" description="Disordered" evidence="1">
    <location>
        <begin position="338"/>
        <end position="365"/>
    </location>
</feature>
<dbReference type="PANTHER" id="PTHR13268:SF0">
    <property type="entry name" value="BCAS3 MICROTUBULE ASSOCIATED CELL MIGRATION FACTOR"/>
    <property type="match status" value="1"/>
</dbReference>
<dbReference type="EMBL" id="CM003098">
    <property type="protein sequence ID" value="KUI65385.1"/>
    <property type="molecule type" value="Genomic_DNA"/>
</dbReference>
<feature type="compositionally biased region" description="Low complexity" evidence="1">
    <location>
        <begin position="68"/>
        <end position="79"/>
    </location>
</feature>
<feature type="compositionally biased region" description="Polar residues" evidence="1">
    <location>
        <begin position="100"/>
        <end position="115"/>
    </location>
</feature>
<dbReference type="GO" id="GO:0042594">
    <property type="term" value="P:response to starvation"/>
    <property type="evidence" value="ECO:0007669"/>
    <property type="project" value="TreeGrafter"/>
</dbReference>
<feature type="region of interest" description="Disordered" evidence="1">
    <location>
        <begin position="591"/>
        <end position="615"/>
    </location>
</feature>
<dbReference type="PANTHER" id="PTHR13268">
    <property type="entry name" value="BREAST CARCINOMA AMPLIFIED SEQUENCE 3"/>
    <property type="match status" value="1"/>
</dbReference>
<organism evidence="2 3">
    <name type="scientific">Cytospora mali</name>
    <name type="common">Apple Valsa canker fungus</name>
    <name type="synonym">Valsa mali</name>
    <dbReference type="NCBI Taxonomy" id="578113"/>
    <lineage>
        <taxon>Eukaryota</taxon>
        <taxon>Fungi</taxon>
        <taxon>Dikarya</taxon>
        <taxon>Ascomycota</taxon>
        <taxon>Pezizomycotina</taxon>
        <taxon>Sordariomycetes</taxon>
        <taxon>Sordariomycetidae</taxon>
        <taxon>Diaporthales</taxon>
        <taxon>Cytosporaceae</taxon>
        <taxon>Cytospora</taxon>
    </lineage>
</organism>
<dbReference type="AlphaFoldDB" id="A0A194VNH5"/>
<feature type="region of interest" description="Disordered" evidence="1">
    <location>
        <begin position="1024"/>
        <end position="1052"/>
    </location>
</feature>